<evidence type="ECO:0000256" key="5">
    <source>
        <dbReference type="PROSITE-ProRule" id="PRU00581"/>
    </source>
</evidence>
<feature type="transmembrane region" description="Helical" evidence="6">
    <location>
        <begin position="118"/>
        <end position="140"/>
    </location>
</feature>
<dbReference type="PROSITE" id="PS51225">
    <property type="entry name" value="MARVEL"/>
    <property type="match status" value="1"/>
</dbReference>
<evidence type="ECO:0000256" key="3">
    <source>
        <dbReference type="ARBA" id="ARBA00022989"/>
    </source>
</evidence>
<evidence type="ECO:0000259" key="7">
    <source>
        <dbReference type="PROSITE" id="PS51225"/>
    </source>
</evidence>
<protein>
    <recommendedName>
        <fullName evidence="7">MARVEL domain-containing protein</fullName>
    </recommendedName>
</protein>
<keyword evidence="9" id="KW-1185">Reference proteome</keyword>
<feature type="domain" description="MARVEL" evidence="7">
    <location>
        <begin position="15"/>
        <end position="144"/>
    </location>
</feature>
<evidence type="ECO:0000313" key="8">
    <source>
        <dbReference type="EMBL" id="OQR74670.1"/>
    </source>
</evidence>
<dbReference type="InterPro" id="IPR008253">
    <property type="entry name" value="Marvel"/>
</dbReference>
<name>A0A1V9XMD2_9ACAR</name>
<dbReference type="OrthoDB" id="6481667at2759"/>
<evidence type="ECO:0000256" key="4">
    <source>
        <dbReference type="ARBA" id="ARBA00023136"/>
    </source>
</evidence>
<evidence type="ECO:0000256" key="6">
    <source>
        <dbReference type="SAM" id="Phobius"/>
    </source>
</evidence>
<feature type="transmembrane region" description="Helical" evidence="6">
    <location>
        <begin position="53"/>
        <end position="73"/>
    </location>
</feature>
<keyword evidence="3 6" id="KW-1133">Transmembrane helix</keyword>
<feature type="transmembrane region" description="Helical" evidence="6">
    <location>
        <begin position="21"/>
        <end position="41"/>
    </location>
</feature>
<keyword evidence="4 5" id="KW-0472">Membrane</keyword>
<reference evidence="8 9" key="1">
    <citation type="journal article" date="2017" name="Gigascience">
        <title>Draft genome of the honey bee ectoparasitic mite, Tropilaelaps mercedesae, is shaped by the parasitic life history.</title>
        <authorList>
            <person name="Dong X."/>
            <person name="Armstrong S.D."/>
            <person name="Xia D."/>
            <person name="Makepeace B.L."/>
            <person name="Darby A.C."/>
            <person name="Kadowaki T."/>
        </authorList>
    </citation>
    <scope>NUCLEOTIDE SEQUENCE [LARGE SCALE GENOMIC DNA]</scope>
    <source>
        <strain evidence="8">Wuxi-XJTLU</strain>
    </source>
</reference>
<evidence type="ECO:0000313" key="9">
    <source>
        <dbReference type="Proteomes" id="UP000192247"/>
    </source>
</evidence>
<dbReference type="Proteomes" id="UP000192247">
    <property type="component" value="Unassembled WGS sequence"/>
</dbReference>
<feature type="transmembrane region" description="Helical" evidence="6">
    <location>
        <begin position="85"/>
        <end position="106"/>
    </location>
</feature>
<evidence type="ECO:0000256" key="2">
    <source>
        <dbReference type="ARBA" id="ARBA00022692"/>
    </source>
</evidence>
<keyword evidence="2 5" id="KW-0812">Transmembrane</keyword>
<proteinExistence type="predicted"/>
<dbReference type="EMBL" id="MNPL01007588">
    <property type="protein sequence ID" value="OQR74670.1"/>
    <property type="molecule type" value="Genomic_DNA"/>
</dbReference>
<comment type="caution">
    <text evidence="8">The sequence shown here is derived from an EMBL/GenBank/DDBJ whole genome shotgun (WGS) entry which is preliminary data.</text>
</comment>
<organism evidence="8 9">
    <name type="scientific">Tropilaelaps mercedesae</name>
    <dbReference type="NCBI Taxonomy" id="418985"/>
    <lineage>
        <taxon>Eukaryota</taxon>
        <taxon>Metazoa</taxon>
        <taxon>Ecdysozoa</taxon>
        <taxon>Arthropoda</taxon>
        <taxon>Chelicerata</taxon>
        <taxon>Arachnida</taxon>
        <taxon>Acari</taxon>
        <taxon>Parasitiformes</taxon>
        <taxon>Mesostigmata</taxon>
        <taxon>Gamasina</taxon>
        <taxon>Dermanyssoidea</taxon>
        <taxon>Laelapidae</taxon>
        <taxon>Tropilaelaps</taxon>
    </lineage>
</organism>
<dbReference type="GO" id="GO:0016020">
    <property type="term" value="C:membrane"/>
    <property type="evidence" value="ECO:0007669"/>
    <property type="project" value="UniProtKB-SubCell"/>
</dbReference>
<comment type="subcellular location">
    <subcellularLocation>
        <location evidence="1">Membrane</location>
        <topology evidence="1">Multi-pass membrane protein</topology>
    </subcellularLocation>
</comment>
<evidence type="ECO:0000256" key="1">
    <source>
        <dbReference type="ARBA" id="ARBA00004141"/>
    </source>
</evidence>
<sequence>MGENLDLRKCGNCGYLCTTNGWFKTFEITFGLSIFLCLVIWQHSCGTSYTHFLLLTSFCFTTMTSLFLTSFIISSTSQAFTSTIVFINFNLLGFVFYFSGSLTALIRGNAYETQRGLFLAAGLLGLTAGTLHLVDALLAIRLKLRKDNPLFVN</sequence>
<dbReference type="InParanoid" id="A0A1V9XMD2"/>
<dbReference type="FunCoup" id="A0A1V9XMD2">
    <property type="interactions" value="1"/>
</dbReference>
<dbReference type="AlphaFoldDB" id="A0A1V9XMD2"/>
<accession>A0A1V9XMD2</accession>
<gene>
    <name evidence="8" type="ORF">BIW11_08911</name>
</gene>